<dbReference type="AlphaFoldDB" id="A0A401GV79"/>
<evidence type="ECO:0000313" key="1">
    <source>
        <dbReference type="EMBL" id="GBE86102.1"/>
    </source>
</evidence>
<keyword evidence="2" id="KW-1185">Reference proteome</keyword>
<dbReference type="GeneID" id="38783019"/>
<reference evidence="1 2" key="1">
    <citation type="journal article" date="2018" name="Sci. Rep.">
        <title>Genome sequence of the cauliflower mushroom Sparassis crispa (Hanabiratake) and its association with beneficial usage.</title>
        <authorList>
            <person name="Kiyama R."/>
            <person name="Furutani Y."/>
            <person name="Kawaguchi K."/>
            <person name="Nakanishi T."/>
        </authorList>
    </citation>
    <scope>NUCLEOTIDE SEQUENCE [LARGE SCALE GENOMIC DNA]</scope>
</reference>
<dbReference type="OrthoDB" id="2773799at2759"/>
<dbReference type="Proteomes" id="UP000287166">
    <property type="component" value="Unassembled WGS sequence"/>
</dbReference>
<dbReference type="STRING" id="139825.A0A401GV79"/>
<dbReference type="InParanoid" id="A0A401GV79"/>
<dbReference type="RefSeq" id="XP_027617015.1">
    <property type="nucleotide sequence ID" value="XM_027761214.1"/>
</dbReference>
<dbReference type="InterPro" id="IPR032675">
    <property type="entry name" value="LRR_dom_sf"/>
</dbReference>
<evidence type="ECO:0008006" key="3">
    <source>
        <dbReference type="Google" id="ProtNLM"/>
    </source>
</evidence>
<evidence type="ECO:0000313" key="2">
    <source>
        <dbReference type="Proteomes" id="UP000287166"/>
    </source>
</evidence>
<name>A0A401GV79_9APHY</name>
<sequence>MPAHRALECYDILQLIFDHFLLPDDADVVAARACRRTLASAARVCQAFSDPALNSLWETLDDLLHVLNVLPCVELQQAPQDDVDIYVLTAEVEPADWERFQQYAKRIRRVAFTVATSVASPWSILLHLTHLNNHQPLFPRLRHLAWTQSAPFDYSLLYLVSPSLLYLSFAINGMWPSIDQGQDLEKEHAITHLFRAVCSKSPSLRHISTKGLGILQAGQAFAMCRELRSLDIDPAFIDVPLLHALSSLPNLVRLDISSYVYSGEESHLNRFPVLQELTIRGSVMLAVQVANTVSSLLLHTLSLEITFDDPDLGDSEELAHALCRLTSVISKRFPIVRCFSANIVAGFRQDSEELAPLVQPLTAMHTLEHIKLRCNKKLVWGDEDFIALAAAWPKAKDVSLLFFAGLEDIETPVLPRVLLEFARLCPNLETLELPVVDFRSHSLPLLEKRPAPHGLRTLYISNVTNRLIQDPFQVARFLDSVFPNLAAHEMATSNLTLVMRMQQEQAGWKQVVKLLTIFQQGRKPNAGHDHTHSEILWKMVRRRSQ</sequence>
<organism evidence="1 2">
    <name type="scientific">Sparassis crispa</name>
    <dbReference type="NCBI Taxonomy" id="139825"/>
    <lineage>
        <taxon>Eukaryota</taxon>
        <taxon>Fungi</taxon>
        <taxon>Dikarya</taxon>
        <taxon>Basidiomycota</taxon>
        <taxon>Agaricomycotina</taxon>
        <taxon>Agaricomycetes</taxon>
        <taxon>Polyporales</taxon>
        <taxon>Sparassidaceae</taxon>
        <taxon>Sparassis</taxon>
    </lineage>
</organism>
<comment type="caution">
    <text evidence="1">The sequence shown here is derived from an EMBL/GenBank/DDBJ whole genome shotgun (WGS) entry which is preliminary data.</text>
</comment>
<accession>A0A401GV79</accession>
<dbReference type="Gene3D" id="3.80.10.10">
    <property type="entry name" value="Ribonuclease Inhibitor"/>
    <property type="match status" value="1"/>
</dbReference>
<protein>
    <recommendedName>
        <fullName evidence="3">F-box domain-containing protein</fullName>
    </recommendedName>
</protein>
<dbReference type="SUPFAM" id="SSF52047">
    <property type="entry name" value="RNI-like"/>
    <property type="match status" value="1"/>
</dbReference>
<dbReference type="EMBL" id="BFAD01000008">
    <property type="protein sequence ID" value="GBE86102.1"/>
    <property type="molecule type" value="Genomic_DNA"/>
</dbReference>
<gene>
    <name evidence="1" type="ORF">SCP_0806260</name>
</gene>
<proteinExistence type="predicted"/>